<keyword evidence="3 7" id="KW-0812">Transmembrane</keyword>
<feature type="transmembrane region" description="Helical" evidence="7">
    <location>
        <begin position="116"/>
        <end position="134"/>
    </location>
</feature>
<evidence type="ECO:0000256" key="2">
    <source>
        <dbReference type="ARBA" id="ARBA00007322"/>
    </source>
</evidence>
<dbReference type="InterPro" id="IPR005344">
    <property type="entry name" value="TMEM33/Pom33"/>
</dbReference>
<comment type="similarity">
    <text evidence="2">Belongs to the PER33/POM33 family.</text>
</comment>
<evidence type="ECO:0008006" key="10">
    <source>
        <dbReference type="Google" id="ProtNLM"/>
    </source>
</evidence>
<evidence type="ECO:0000256" key="3">
    <source>
        <dbReference type="ARBA" id="ARBA00022692"/>
    </source>
</evidence>
<keyword evidence="5 7" id="KW-0472">Membrane</keyword>
<dbReference type="EMBL" id="JAPMOS010000013">
    <property type="protein sequence ID" value="KAJ4460438.1"/>
    <property type="molecule type" value="Genomic_DNA"/>
</dbReference>
<name>A0ABQ8UMN6_9EUKA</name>
<comment type="caution">
    <text evidence="8">The sequence shown here is derived from an EMBL/GenBank/DDBJ whole genome shotgun (WGS) entry which is preliminary data.</text>
</comment>
<dbReference type="Proteomes" id="UP001141327">
    <property type="component" value="Unassembled WGS sequence"/>
</dbReference>
<keyword evidence="4 7" id="KW-1133">Transmembrane helix</keyword>
<dbReference type="InterPro" id="IPR051645">
    <property type="entry name" value="PER33/POM33_regulator"/>
</dbReference>
<protein>
    <recommendedName>
        <fullName evidence="10">Transmembrane protein</fullName>
    </recommendedName>
</protein>
<feature type="compositionally biased region" description="Pro residues" evidence="6">
    <location>
        <begin position="84"/>
        <end position="95"/>
    </location>
</feature>
<feature type="transmembrane region" description="Helical" evidence="7">
    <location>
        <begin position="140"/>
        <end position="160"/>
    </location>
</feature>
<evidence type="ECO:0000313" key="8">
    <source>
        <dbReference type="EMBL" id="KAJ4460438.1"/>
    </source>
</evidence>
<evidence type="ECO:0000256" key="7">
    <source>
        <dbReference type="SAM" id="Phobius"/>
    </source>
</evidence>
<dbReference type="PANTHER" id="PTHR12703:SF4">
    <property type="entry name" value="TRANSMEMBRANE PROTEIN 33"/>
    <property type="match status" value="1"/>
</dbReference>
<evidence type="ECO:0000256" key="5">
    <source>
        <dbReference type="ARBA" id="ARBA00023136"/>
    </source>
</evidence>
<feature type="compositionally biased region" description="Low complexity" evidence="6">
    <location>
        <begin position="64"/>
        <end position="83"/>
    </location>
</feature>
<reference evidence="8" key="1">
    <citation type="journal article" date="2022" name="bioRxiv">
        <title>Genomics of Preaxostyla Flagellates Illuminates Evolutionary Transitions and the Path Towards Mitochondrial Loss.</title>
        <authorList>
            <person name="Novak L.V.F."/>
            <person name="Treitli S.C."/>
            <person name="Pyrih J."/>
            <person name="Halakuc P."/>
            <person name="Pipaliya S.V."/>
            <person name="Vacek V."/>
            <person name="Brzon O."/>
            <person name="Soukal P."/>
            <person name="Eme L."/>
            <person name="Dacks J.B."/>
            <person name="Karnkowska A."/>
            <person name="Elias M."/>
            <person name="Hampl V."/>
        </authorList>
    </citation>
    <scope>NUCLEOTIDE SEQUENCE</scope>
    <source>
        <strain evidence="8">RCP-MX</strain>
    </source>
</reference>
<sequence>MSQALQDFLHHDFTHDSKWNAYFANIYIAADANQKTALDRIQRRWYKANVNPAFDVNETLPAPASSIPSAAPRAAPSTPAATSAPPPPRQQNPPETPRDYAHPYTAGSPREQAMQLVHFILNFLTVVFALVFLFTNNAKGYRFCLLSAAVLFSMLLFDAIGLPRLKLDYLQRVLTNTNGQYLVHTLIFLPGAPLIFALLPVVMCAAVNVAGPAFIYIASVVPAVDRHAEAFHRTMARMQMGILKMNAQLEIVTILALGARRSIVVAVAYAQLTMIKYHVNPHTRALWNSVGLWVDRLAARCPRPIEMVIRKARGFFTRLVAPAPRPAA</sequence>
<gene>
    <name evidence="8" type="ORF">PAPYR_3475</name>
</gene>
<evidence type="ECO:0000256" key="1">
    <source>
        <dbReference type="ARBA" id="ARBA00004141"/>
    </source>
</evidence>
<evidence type="ECO:0000313" key="9">
    <source>
        <dbReference type="Proteomes" id="UP001141327"/>
    </source>
</evidence>
<comment type="subcellular location">
    <subcellularLocation>
        <location evidence="1">Membrane</location>
        <topology evidence="1">Multi-pass membrane protein</topology>
    </subcellularLocation>
</comment>
<dbReference type="PANTHER" id="PTHR12703">
    <property type="entry name" value="TRANSMEMBRANE PROTEIN 33"/>
    <property type="match status" value="1"/>
</dbReference>
<evidence type="ECO:0000256" key="6">
    <source>
        <dbReference type="SAM" id="MobiDB-lite"/>
    </source>
</evidence>
<dbReference type="Pfam" id="PF03661">
    <property type="entry name" value="TMEM33_Pom33"/>
    <property type="match status" value="1"/>
</dbReference>
<feature type="region of interest" description="Disordered" evidence="6">
    <location>
        <begin position="64"/>
        <end position="105"/>
    </location>
</feature>
<organism evidence="8 9">
    <name type="scientific">Paratrimastix pyriformis</name>
    <dbReference type="NCBI Taxonomy" id="342808"/>
    <lineage>
        <taxon>Eukaryota</taxon>
        <taxon>Metamonada</taxon>
        <taxon>Preaxostyla</taxon>
        <taxon>Paratrimastigidae</taxon>
        <taxon>Paratrimastix</taxon>
    </lineage>
</organism>
<accession>A0ABQ8UMN6</accession>
<keyword evidence="9" id="KW-1185">Reference proteome</keyword>
<evidence type="ECO:0000256" key="4">
    <source>
        <dbReference type="ARBA" id="ARBA00022989"/>
    </source>
</evidence>
<proteinExistence type="inferred from homology"/>
<feature type="transmembrane region" description="Helical" evidence="7">
    <location>
        <begin position="181"/>
        <end position="203"/>
    </location>
</feature>